<dbReference type="InterPro" id="IPR001965">
    <property type="entry name" value="Znf_PHD"/>
</dbReference>
<dbReference type="InterPro" id="IPR019787">
    <property type="entry name" value="Znf_PHD-finger"/>
</dbReference>
<dbReference type="EMBL" id="MSFL01000015">
    <property type="protein sequence ID" value="PWY79734.1"/>
    <property type="molecule type" value="Genomic_DNA"/>
</dbReference>
<accession>A0A317VZF9</accession>
<protein>
    <submittedName>
        <fullName evidence="7">PHD finger domain protein</fullName>
    </submittedName>
</protein>
<feature type="compositionally biased region" description="Low complexity" evidence="5">
    <location>
        <begin position="850"/>
        <end position="870"/>
    </location>
</feature>
<dbReference type="InterPro" id="IPR052819">
    <property type="entry name" value="Chromatin_regulatory_protein"/>
</dbReference>
<evidence type="ECO:0000256" key="5">
    <source>
        <dbReference type="SAM" id="MobiDB-lite"/>
    </source>
</evidence>
<keyword evidence="3" id="KW-0862">Zinc</keyword>
<feature type="compositionally biased region" description="Basic residues" evidence="5">
    <location>
        <begin position="37"/>
        <end position="48"/>
    </location>
</feature>
<evidence type="ECO:0000256" key="3">
    <source>
        <dbReference type="ARBA" id="ARBA00022833"/>
    </source>
</evidence>
<dbReference type="FunFam" id="3.30.40.10:FF:000748">
    <property type="entry name" value="PHD finger domain protein, putative"/>
    <property type="match status" value="1"/>
</dbReference>
<dbReference type="AlphaFoldDB" id="A0A317VZF9"/>
<feature type="compositionally biased region" description="Polar residues" evidence="5">
    <location>
        <begin position="58"/>
        <end position="74"/>
    </location>
</feature>
<feature type="compositionally biased region" description="Low complexity" evidence="5">
    <location>
        <begin position="295"/>
        <end position="307"/>
    </location>
</feature>
<feature type="compositionally biased region" description="Low complexity" evidence="5">
    <location>
        <begin position="24"/>
        <end position="34"/>
    </location>
</feature>
<evidence type="ECO:0000313" key="7">
    <source>
        <dbReference type="EMBL" id="PWY79734.1"/>
    </source>
</evidence>
<feature type="domain" description="PHD-type" evidence="6">
    <location>
        <begin position="471"/>
        <end position="520"/>
    </location>
</feature>
<dbReference type="PROSITE" id="PS50016">
    <property type="entry name" value="ZF_PHD_2"/>
    <property type="match status" value="1"/>
</dbReference>
<gene>
    <name evidence="7" type="ORF">BO70DRAFT_338161</name>
</gene>
<organism evidence="7 8">
    <name type="scientific">Aspergillus heteromorphus CBS 117.55</name>
    <dbReference type="NCBI Taxonomy" id="1448321"/>
    <lineage>
        <taxon>Eukaryota</taxon>
        <taxon>Fungi</taxon>
        <taxon>Dikarya</taxon>
        <taxon>Ascomycota</taxon>
        <taxon>Pezizomycotina</taxon>
        <taxon>Eurotiomycetes</taxon>
        <taxon>Eurotiomycetidae</taxon>
        <taxon>Eurotiales</taxon>
        <taxon>Aspergillaceae</taxon>
        <taxon>Aspergillus</taxon>
        <taxon>Aspergillus subgen. Circumdati</taxon>
    </lineage>
</organism>
<dbReference type="InterPro" id="IPR011011">
    <property type="entry name" value="Znf_FYVE_PHD"/>
</dbReference>
<feature type="compositionally biased region" description="Polar residues" evidence="5">
    <location>
        <begin position="421"/>
        <end position="430"/>
    </location>
</feature>
<dbReference type="GeneID" id="37063420"/>
<sequence>MAPNLRSSSHAWSNNSRPSTPLGAASTASSFTESTRPRKQRRTGRHSRVATDPLQDPPSRTQSRLEQSGNGISDTHSESHVDGNSADWMEPPLRVPVPSYDDTPWSAVSHSGNPILSTMRPLGAMPTSSDLRKVGLVPVKPSVQNIPAKRNLQAASNGEKTKNKPRTPVTPAEEPIPEPITTKVKPLEDMSHFTSLPVPTSTDVDVDRIKDAVEKAVRLALETNNIPVSRGLLRLWETCHKDPFALSILDGICQENPGPRERSVFQSVMRSAWKEVQAEAGDDLTPAPVVARPRSASSLSSLSSAKSLDVETFAPGMTPGATTARHRGKGKQAKGGTRMNVRDLLNPEPTTAAAGVPPPPSAATEESPQKRALEDEPTPEETARVKRTRLQKTLPTIVASESRLRSSLASQSASNAPSPVPTATSQSQPASVGAPVPTSRERSESPASSDAGDNRRLTPTLSSDNDRVENNDFCHNCNRSGQLLCCDGCPNSFHFSCLNPPLDPASPPEGDWFCPKCSLSRPMSAIIDALDNAPQKDFALPARFRDYFAGVRTGDGGKYEEIVTLPKINRAGRGNRSGRYDDPYLSRTSDSKGNLIICTACGHTSNGNRPIIQCDFCPCAFHMDCMDPPLAMPPTQKTGSDRRHHNWMCPNHVWHDLAYTVQDEEGYDMIKRIRRPKAPRMVDIEVLLDEEDGQEMEEQEEEGVVYRVSEHGVKLDFIRRVKRENEEYQLMKNAADTWYDYATSEFDKLISKAQTFYASATPPTTTTAVEDSTTDIINSRTAAEREAAANLIDFSHGIQPPSSVQPDRIGLLVDQLKASEPANIPSAETEIAALRKLQDLIDRRIHSLTAQSQQSQQRRSSSSSSRSARSVPDPADPPIER</sequence>
<feature type="region of interest" description="Disordered" evidence="5">
    <location>
        <begin position="1"/>
        <end position="95"/>
    </location>
</feature>
<dbReference type="GO" id="GO:0008270">
    <property type="term" value="F:zinc ion binding"/>
    <property type="evidence" value="ECO:0007669"/>
    <property type="project" value="UniProtKB-KW"/>
</dbReference>
<comment type="caution">
    <text evidence="7">The sequence shown here is derived from an EMBL/GenBank/DDBJ whole genome shotgun (WGS) entry which is preliminary data.</text>
</comment>
<dbReference type="STRING" id="1448321.A0A317VZF9"/>
<keyword evidence="1" id="KW-0479">Metal-binding</keyword>
<dbReference type="Gene3D" id="3.30.40.10">
    <property type="entry name" value="Zinc/RING finger domain, C3HC4 (zinc finger)"/>
    <property type="match status" value="2"/>
</dbReference>
<feature type="compositionally biased region" description="Low complexity" evidence="5">
    <location>
        <begin position="399"/>
        <end position="417"/>
    </location>
</feature>
<dbReference type="CDD" id="cd15535">
    <property type="entry name" value="PHD1_Rco1"/>
    <property type="match status" value="1"/>
</dbReference>
<feature type="region of interest" description="Disordered" evidence="5">
    <location>
        <begin position="145"/>
        <end position="179"/>
    </location>
</feature>
<proteinExistence type="predicted"/>
<dbReference type="SMART" id="SM00249">
    <property type="entry name" value="PHD"/>
    <property type="match status" value="2"/>
</dbReference>
<evidence type="ECO:0000256" key="1">
    <source>
        <dbReference type="ARBA" id="ARBA00022723"/>
    </source>
</evidence>
<dbReference type="Pfam" id="PF00628">
    <property type="entry name" value="PHD"/>
    <property type="match status" value="2"/>
</dbReference>
<dbReference type="GO" id="GO:0006357">
    <property type="term" value="P:regulation of transcription by RNA polymerase II"/>
    <property type="evidence" value="ECO:0007669"/>
    <property type="project" value="TreeGrafter"/>
</dbReference>
<evidence type="ECO:0000313" key="8">
    <source>
        <dbReference type="Proteomes" id="UP000247233"/>
    </source>
</evidence>
<feature type="region of interest" description="Disordered" evidence="5">
    <location>
        <begin position="845"/>
        <end position="881"/>
    </location>
</feature>
<evidence type="ECO:0000256" key="4">
    <source>
        <dbReference type="PROSITE-ProRule" id="PRU00146"/>
    </source>
</evidence>
<dbReference type="InterPro" id="IPR019786">
    <property type="entry name" value="Zinc_finger_PHD-type_CS"/>
</dbReference>
<feature type="compositionally biased region" description="Polar residues" evidence="5">
    <location>
        <begin position="1"/>
        <end position="19"/>
    </location>
</feature>
<feature type="region of interest" description="Disordered" evidence="5">
    <location>
        <begin position="284"/>
        <end position="469"/>
    </location>
</feature>
<dbReference type="CDD" id="cd15534">
    <property type="entry name" value="PHD2_PHF12_Rco1"/>
    <property type="match status" value="1"/>
</dbReference>
<dbReference type="GO" id="GO:0032221">
    <property type="term" value="C:Rpd3S complex"/>
    <property type="evidence" value="ECO:0007669"/>
    <property type="project" value="TreeGrafter"/>
</dbReference>
<evidence type="ECO:0000256" key="2">
    <source>
        <dbReference type="ARBA" id="ARBA00022771"/>
    </source>
</evidence>
<dbReference type="RefSeq" id="XP_025398757.1">
    <property type="nucleotide sequence ID" value="XM_025541183.1"/>
</dbReference>
<evidence type="ECO:0000259" key="6">
    <source>
        <dbReference type="PROSITE" id="PS50016"/>
    </source>
</evidence>
<name>A0A317VZF9_9EURO</name>
<keyword evidence="2 4" id="KW-0863">Zinc-finger</keyword>
<dbReference type="SUPFAM" id="SSF57903">
    <property type="entry name" value="FYVE/PHD zinc finger"/>
    <property type="match status" value="2"/>
</dbReference>
<dbReference type="Proteomes" id="UP000247233">
    <property type="component" value="Unassembled WGS sequence"/>
</dbReference>
<dbReference type="InterPro" id="IPR013083">
    <property type="entry name" value="Znf_RING/FYVE/PHD"/>
</dbReference>
<dbReference type="PROSITE" id="PS01359">
    <property type="entry name" value="ZF_PHD_1"/>
    <property type="match status" value="1"/>
</dbReference>
<dbReference type="VEuPathDB" id="FungiDB:BO70DRAFT_338161"/>
<reference evidence="7 8" key="1">
    <citation type="submission" date="2016-12" db="EMBL/GenBank/DDBJ databases">
        <title>The genomes of Aspergillus section Nigri reveals drivers in fungal speciation.</title>
        <authorList>
            <consortium name="DOE Joint Genome Institute"/>
            <person name="Vesth T.C."/>
            <person name="Nybo J."/>
            <person name="Theobald S."/>
            <person name="Brandl J."/>
            <person name="Frisvad J.C."/>
            <person name="Nielsen K.F."/>
            <person name="Lyhne E.K."/>
            <person name="Kogle M.E."/>
            <person name="Kuo A."/>
            <person name="Riley R."/>
            <person name="Clum A."/>
            <person name="Nolan M."/>
            <person name="Lipzen A."/>
            <person name="Salamov A."/>
            <person name="Henrissat B."/>
            <person name="Wiebenga A."/>
            <person name="De Vries R.P."/>
            <person name="Grigoriev I.V."/>
            <person name="Mortensen U.H."/>
            <person name="Andersen M.R."/>
            <person name="Baker S.E."/>
        </authorList>
    </citation>
    <scope>NUCLEOTIDE SEQUENCE [LARGE SCALE GENOMIC DNA]</scope>
    <source>
        <strain evidence="7 8">CBS 117.55</strain>
    </source>
</reference>
<dbReference type="PANTHER" id="PTHR47636">
    <property type="entry name" value="TRANSCRIPTIONAL REGULATORY PROTEIN RCO1"/>
    <property type="match status" value="1"/>
</dbReference>
<dbReference type="PANTHER" id="PTHR47636:SF1">
    <property type="entry name" value="TRANSCRIPTIONAL REGULATORY PROTEIN RCO1"/>
    <property type="match status" value="1"/>
</dbReference>
<dbReference type="OrthoDB" id="5876363at2759"/>
<keyword evidence="8" id="KW-1185">Reference proteome</keyword>